<keyword evidence="1" id="KW-0175">Coiled coil</keyword>
<dbReference type="PANTHER" id="PTHR32309">
    <property type="entry name" value="TYROSINE-PROTEIN KINASE"/>
    <property type="match status" value="1"/>
</dbReference>
<feature type="coiled-coil region" evidence="1">
    <location>
        <begin position="184"/>
        <end position="211"/>
    </location>
</feature>
<evidence type="ECO:0000256" key="2">
    <source>
        <dbReference type="SAM" id="Phobius"/>
    </source>
</evidence>
<dbReference type="Proteomes" id="UP000283063">
    <property type="component" value="Plasmid pW43A"/>
</dbReference>
<dbReference type="EMBL" id="CP033220">
    <property type="protein sequence ID" value="AZV80710.1"/>
    <property type="molecule type" value="Genomic_DNA"/>
</dbReference>
<evidence type="ECO:0000313" key="4">
    <source>
        <dbReference type="Proteomes" id="UP000283063"/>
    </source>
</evidence>
<keyword evidence="4" id="KW-1185">Reference proteome</keyword>
<dbReference type="GO" id="GO:0004713">
    <property type="term" value="F:protein tyrosine kinase activity"/>
    <property type="evidence" value="ECO:0007669"/>
    <property type="project" value="TreeGrafter"/>
</dbReference>
<dbReference type="InterPro" id="IPR050445">
    <property type="entry name" value="Bact_polysacc_biosynth/exp"/>
</dbReference>
<feature type="transmembrane region" description="Helical" evidence="2">
    <location>
        <begin position="350"/>
        <end position="373"/>
    </location>
</feature>
<dbReference type="AlphaFoldDB" id="A0A3T0N9J7"/>
<organism evidence="3 4">
    <name type="scientific">Parasedimentitalea marina</name>
    <dbReference type="NCBI Taxonomy" id="2483033"/>
    <lineage>
        <taxon>Bacteria</taxon>
        <taxon>Pseudomonadati</taxon>
        <taxon>Pseudomonadota</taxon>
        <taxon>Alphaproteobacteria</taxon>
        <taxon>Rhodobacterales</taxon>
        <taxon>Paracoccaceae</taxon>
        <taxon>Parasedimentitalea</taxon>
    </lineage>
</organism>
<gene>
    <name evidence="3" type="ORF">EBB79_22375</name>
</gene>
<keyword evidence="2" id="KW-1133">Transmembrane helix</keyword>
<proteinExistence type="predicted"/>
<dbReference type="OrthoDB" id="7800844at2"/>
<protein>
    <submittedName>
        <fullName evidence="3">Capsule biosynthesis protein</fullName>
    </submittedName>
</protein>
<keyword evidence="2" id="KW-0472">Membrane</keyword>
<evidence type="ECO:0000256" key="1">
    <source>
        <dbReference type="SAM" id="Coils"/>
    </source>
</evidence>
<geneLocation type="plasmid" evidence="3 4">
    <name>pW43A</name>
</geneLocation>
<dbReference type="PANTHER" id="PTHR32309:SF13">
    <property type="entry name" value="FERRIC ENTEROBACTIN TRANSPORT PROTEIN FEPE"/>
    <property type="match status" value="1"/>
</dbReference>
<dbReference type="GO" id="GO:0005886">
    <property type="term" value="C:plasma membrane"/>
    <property type="evidence" value="ECO:0007669"/>
    <property type="project" value="TreeGrafter"/>
</dbReference>
<sequence>MRPPAAASRTRGRHRGIALSFLLAVVLPFAVATWYLYERAADQYASYLGFSVRTEESSSAIELLGGITELSGSSSSDTDILFDYLNSQQMVRKVDEKADLRGIWSRVSTRQDPVFAYDPNGSIEDLLDHWKRMVQITYDSGSGLLNLRILAFDPAEARKIASVILEESDTMINNLSAIAREDAIKYARDELETAVERLKEARRAMTSYRNRTQIVDPSIDTQNQMGLLTILQQQLAEALIEQDLLMDNAREGDPRVIQGRRRVVVIEQRIAAERRKLGLGGSAAGATVFANLVGEYEGLLVDREFSEQAYTVAWAAYDAAQAEARKQSRYLAAHIRPTLAERAEYPDRPILLLVIGVFLLFVWLLLVLIYYSLRDRR</sequence>
<name>A0A3T0N9J7_9RHOB</name>
<accession>A0A3T0N9J7</accession>
<keyword evidence="3" id="KW-0614">Plasmid</keyword>
<keyword evidence="2" id="KW-0812">Transmembrane</keyword>
<dbReference type="KEGG" id="sedi:EBB79_22375"/>
<reference evidence="3 4" key="1">
    <citation type="submission" date="2018-10" db="EMBL/GenBank/DDBJ databases">
        <title>Parasedimentitalea marina sp. nov., a psychrophilic bacterium isolated from deep seawater of the New Britain Trench.</title>
        <authorList>
            <person name="Cao J."/>
        </authorList>
    </citation>
    <scope>NUCLEOTIDE SEQUENCE [LARGE SCALE GENOMIC DNA]</scope>
    <source>
        <strain evidence="3 4">W43</strain>
        <plasmid evidence="3 4">pW43A</plasmid>
    </source>
</reference>
<evidence type="ECO:0000313" key="3">
    <source>
        <dbReference type="EMBL" id="AZV80710.1"/>
    </source>
</evidence>